<name>A0A2W4D5L6_9HYPH</name>
<evidence type="ECO:0000313" key="3">
    <source>
        <dbReference type="Proteomes" id="UP000248925"/>
    </source>
</evidence>
<comment type="caution">
    <text evidence="2">The sequence shown here is derived from an EMBL/GenBank/DDBJ whole genome shotgun (WGS) entry which is preliminary data.</text>
</comment>
<keyword evidence="1" id="KW-0812">Transmembrane</keyword>
<gene>
    <name evidence="2" type="ORF">CPY51_01160</name>
</gene>
<reference evidence="2 3" key="1">
    <citation type="journal article" date="2018" name="Sci. Rep.">
        <title>Rhizobium tumorigenes sp. nov., a novel plant tumorigenic bacterium isolated from cane gall tumors on thornless blackberry.</title>
        <authorList>
            <person name="Kuzmanovi N."/>
            <person name="Smalla K."/>
            <person name="Gronow S."/>
            <person name="PuBawska J."/>
        </authorList>
    </citation>
    <scope>NUCLEOTIDE SEQUENCE [LARGE SCALE GENOMIC DNA]</scope>
    <source>
        <strain evidence="2 3">CCBAU 85046</strain>
    </source>
</reference>
<protein>
    <submittedName>
        <fullName evidence="2">Uncharacterized protein</fullName>
    </submittedName>
</protein>
<evidence type="ECO:0000256" key="1">
    <source>
        <dbReference type="SAM" id="Phobius"/>
    </source>
</evidence>
<keyword evidence="1" id="KW-0472">Membrane</keyword>
<proteinExistence type="predicted"/>
<dbReference type="EMBL" id="PCDP01000001">
    <property type="protein sequence ID" value="PZM17285.1"/>
    <property type="molecule type" value="Genomic_DNA"/>
</dbReference>
<feature type="transmembrane region" description="Helical" evidence="1">
    <location>
        <begin position="6"/>
        <end position="26"/>
    </location>
</feature>
<dbReference type="AlphaFoldDB" id="A0A2W4D5L6"/>
<dbReference type="Proteomes" id="UP000248925">
    <property type="component" value="Unassembled WGS sequence"/>
</dbReference>
<keyword evidence="1" id="KW-1133">Transmembrane helix</keyword>
<accession>A0A2W4D5L6</accession>
<organism evidence="2 3">
    <name type="scientific">Rhizobium tubonense</name>
    <dbReference type="NCBI Taxonomy" id="484088"/>
    <lineage>
        <taxon>Bacteria</taxon>
        <taxon>Pseudomonadati</taxon>
        <taxon>Pseudomonadota</taxon>
        <taxon>Alphaproteobacteria</taxon>
        <taxon>Hyphomicrobiales</taxon>
        <taxon>Rhizobiaceae</taxon>
        <taxon>Rhizobium/Agrobacterium group</taxon>
        <taxon>Rhizobium</taxon>
    </lineage>
</organism>
<evidence type="ECO:0000313" key="2">
    <source>
        <dbReference type="EMBL" id="PZM17285.1"/>
    </source>
</evidence>
<sequence length="49" mass="5395">MNRSSGLYLIIGALVVVVIGLGTYLYREEKKPDGIQMNIDKNGVSVQQN</sequence>
<keyword evidence="3" id="KW-1185">Reference proteome</keyword>
<dbReference type="RefSeq" id="WP_195909384.1">
    <property type="nucleotide sequence ID" value="NZ_PCDP01000001.1"/>
</dbReference>